<dbReference type="AlphaFoldDB" id="A0A1W1BW92"/>
<gene>
    <name evidence="1" type="ORF">MNB_SM-4-1121</name>
</gene>
<accession>A0A1W1BW92</accession>
<proteinExistence type="predicted"/>
<sequence>MYKKEQLSIQAQLTQELAFVNTYIDKVESYSAITAPESSLGTILSEQTPSDLELKRSYVKKRKLLLFLGKLPDAKKS</sequence>
<dbReference type="EMBL" id="FPHF01000042">
    <property type="protein sequence ID" value="SFV57783.1"/>
    <property type="molecule type" value="Genomic_DNA"/>
</dbReference>
<evidence type="ECO:0000313" key="1">
    <source>
        <dbReference type="EMBL" id="SFV57783.1"/>
    </source>
</evidence>
<organism evidence="1">
    <name type="scientific">hydrothermal vent metagenome</name>
    <dbReference type="NCBI Taxonomy" id="652676"/>
    <lineage>
        <taxon>unclassified sequences</taxon>
        <taxon>metagenomes</taxon>
        <taxon>ecological metagenomes</taxon>
    </lineage>
</organism>
<reference evidence="1" key="1">
    <citation type="submission" date="2016-10" db="EMBL/GenBank/DDBJ databases">
        <authorList>
            <person name="de Groot N.N."/>
        </authorList>
    </citation>
    <scope>NUCLEOTIDE SEQUENCE</scope>
</reference>
<name>A0A1W1BW92_9ZZZZ</name>
<protein>
    <submittedName>
        <fullName evidence="1">Uncharacterized protein</fullName>
    </submittedName>
</protein>